<proteinExistence type="predicted"/>
<evidence type="ECO:0000313" key="6">
    <source>
        <dbReference type="EMBL" id="MCD2112758.1"/>
    </source>
</evidence>
<dbReference type="InterPro" id="IPR036890">
    <property type="entry name" value="HATPase_C_sf"/>
</dbReference>
<dbReference type="Gene3D" id="1.20.5.1930">
    <property type="match status" value="1"/>
</dbReference>
<dbReference type="InterPro" id="IPR011712">
    <property type="entry name" value="Sig_transdc_His_kin_sub3_dim/P"/>
</dbReference>
<name>A0AAW4XIE4_RHORH</name>
<dbReference type="PANTHER" id="PTHR24421:SF59">
    <property type="entry name" value="OXYGEN SENSOR HISTIDINE KINASE NREB"/>
    <property type="match status" value="1"/>
</dbReference>
<dbReference type="EMBL" id="JAJNCO010000008">
    <property type="protein sequence ID" value="MCD2112758.1"/>
    <property type="molecule type" value="Genomic_DNA"/>
</dbReference>
<evidence type="ECO:0000259" key="5">
    <source>
        <dbReference type="Pfam" id="PF07730"/>
    </source>
</evidence>
<keyword evidence="3" id="KW-0902">Two-component regulatory system</keyword>
<dbReference type="GO" id="GO:0016020">
    <property type="term" value="C:membrane"/>
    <property type="evidence" value="ECO:0007669"/>
    <property type="project" value="InterPro"/>
</dbReference>
<gene>
    <name evidence="6" type="ORF">LQ384_16740</name>
</gene>
<evidence type="ECO:0000256" key="2">
    <source>
        <dbReference type="ARBA" id="ARBA00022777"/>
    </source>
</evidence>
<sequence>MRRWTADELSGLAMLVIVVAVGLPVLFGAATPRIPRGVWAALFVVTVTALFWAAVIEQRSRRARFALAVAVGSSWAVVATAPAMGLLPILLVVTAAVSVYLVPVQVALTIVALNTVVLAASAAIPGAAGEIPLMVGFYLLIQFATVFGSVSLLREQRMRRELTETHVDLRAATVLLAESARTAERLRISRDLHDLIGHQLTVLALELEAARHRDGDGAHEHVERAAGVARALLSDVRNTVGELRAEPRDLADALHRVAHDLPGLDVSIAVDPEVRVGDEEVVAFVRALQEIVTNTLRHADARELRVAVTGDGRGTAMSAVDDGSGARTPVIGNGLRGLSERFEALGGEVTVDGSRGFRVTARVPAP</sequence>
<dbReference type="GO" id="GO:0046983">
    <property type="term" value="F:protein dimerization activity"/>
    <property type="evidence" value="ECO:0007669"/>
    <property type="project" value="InterPro"/>
</dbReference>
<feature type="transmembrane region" description="Helical" evidence="4">
    <location>
        <begin position="63"/>
        <end position="80"/>
    </location>
</feature>
<evidence type="ECO:0000313" key="7">
    <source>
        <dbReference type="Proteomes" id="UP001198630"/>
    </source>
</evidence>
<dbReference type="AlphaFoldDB" id="A0AAW4XIE4"/>
<dbReference type="Proteomes" id="UP001198630">
    <property type="component" value="Unassembled WGS sequence"/>
</dbReference>
<feature type="transmembrane region" description="Helical" evidence="4">
    <location>
        <begin position="110"/>
        <end position="128"/>
    </location>
</feature>
<comment type="caution">
    <text evidence="6">The sequence shown here is derived from an EMBL/GenBank/DDBJ whole genome shotgun (WGS) entry which is preliminary data.</text>
</comment>
<protein>
    <submittedName>
        <fullName evidence="6">Histidine kinase</fullName>
    </submittedName>
</protein>
<dbReference type="CDD" id="cd16917">
    <property type="entry name" value="HATPase_UhpB-NarQ-NarX-like"/>
    <property type="match status" value="1"/>
</dbReference>
<feature type="transmembrane region" description="Helical" evidence="4">
    <location>
        <begin position="134"/>
        <end position="153"/>
    </location>
</feature>
<evidence type="ECO:0000256" key="1">
    <source>
        <dbReference type="ARBA" id="ARBA00022679"/>
    </source>
</evidence>
<dbReference type="PANTHER" id="PTHR24421">
    <property type="entry name" value="NITRATE/NITRITE SENSOR PROTEIN NARX-RELATED"/>
    <property type="match status" value="1"/>
</dbReference>
<organism evidence="6 7">
    <name type="scientific">Rhodococcus rhodochrous</name>
    <dbReference type="NCBI Taxonomy" id="1829"/>
    <lineage>
        <taxon>Bacteria</taxon>
        <taxon>Bacillati</taxon>
        <taxon>Actinomycetota</taxon>
        <taxon>Actinomycetes</taxon>
        <taxon>Mycobacteriales</taxon>
        <taxon>Nocardiaceae</taxon>
        <taxon>Rhodococcus</taxon>
    </lineage>
</organism>
<keyword evidence="4" id="KW-0472">Membrane</keyword>
<feature type="domain" description="Signal transduction histidine kinase subgroup 3 dimerisation and phosphoacceptor" evidence="5">
    <location>
        <begin position="184"/>
        <end position="245"/>
    </location>
</feature>
<feature type="transmembrane region" description="Helical" evidence="4">
    <location>
        <begin position="12"/>
        <end position="31"/>
    </location>
</feature>
<dbReference type="SUPFAM" id="SSF55874">
    <property type="entry name" value="ATPase domain of HSP90 chaperone/DNA topoisomerase II/histidine kinase"/>
    <property type="match status" value="1"/>
</dbReference>
<keyword evidence="1" id="KW-0808">Transferase</keyword>
<dbReference type="Gene3D" id="3.30.565.10">
    <property type="entry name" value="Histidine kinase-like ATPase, C-terminal domain"/>
    <property type="match status" value="1"/>
</dbReference>
<dbReference type="InterPro" id="IPR050482">
    <property type="entry name" value="Sensor_HK_TwoCompSys"/>
</dbReference>
<evidence type="ECO:0000256" key="3">
    <source>
        <dbReference type="ARBA" id="ARBA00023012"/>
    </source>
</evidence>
<keyword evidence="4" id="KW-1133">Transmembrane helix</keyword>
<evidence type="ECO:0000256" key="4">
    <source>
        <dbReference type="SAM" id="Phobius"/>
    </source>
</evidence>
<accession>A0AAW4XIE4</accession>
<reference evidence="6" key="1">
    <citation type="submission" date="2021-11" db="EMBL/GenBank/DDBJ databases">
        <title>Development of a sustainable strategy for remediation of hydrocarbon-contaminated territories based on the waste exchange concept.</title>
        <authorList>
            <person name="Elkin A."/>
        </authorList>
    </citation>
    <scope>NUCLEOTIDE SEQUENCE</scope>
    <source>
        <strain evidence="6">IEGM 757</strain>
    </source>
</reference>
<keyword evidence="2 6" id="KW-0418">Kinase</keyword>
<dbReference type="RefSeq" id="WP_225623571.1">
    <property type="nucleotide sequence ID" value="NZ_CP027557.1"/>
</dbReference>
<dbReference type="Pfam" id="PF07730">
    <property type="entry name" value="HisKA_3"/>
    <property type="match status" value="1"/>
</dbReference>
<feature type="transmembrane region" description="Helical" evidence="4">
    <location>
        <begin position="37"/>
        <end position="56"/>
    </location>
</feature>
<keyword evidence="4" id="KW-0812">Transmembrane</keyword>
<dbReference type="GO" id="GO:0000155">
    <property type="term" value="F:phosphorelay sensor kinase activity"/>
    <property type="evidence" value="ECO:0007669"/>
    <property type="project" value="InterPro"/>
</dbReference>